<dbReference type="SUPFAM" id="SSF55347">
    <property type="entry name" value="Glyceraldehyde-3-phosphate dehydrogenase-like, C-terminal domain"/>
    <property type="match status" value="1"/>
</dbReference>
<dbReference type="OrthoDB" id="9782091at2"/>
<dbReference type="Proteomes" id="UP000201169">
    <property type="component" value="Chromosome"/>
</dbReference>
<gene>
    <name evidence="3" type="ORF">CAV_0738</name>
</gene>
<dbReference type="SUPFAM" id="SSF51735">
    <property type="entry name" value="NAD(P)-binding Rossmann-fold domains"/>
    <property type="match status" value="1"/>
</dbReference>
<dbReference type="Gene3D" id="3.30.360.10">
    <property type="entry name" value="Dihydrodipicolinate Reductase, domain 2"/>
    <property type="match status" value="1"/>
</dbReference>
<reference evidence="3 4" key="1">
    <citation type="submission" date="2017-07" db="EMBL/GenBank/DDBJ databases">
        <title>Analysis of two Campylobacter avium genomes and identification of a novel hippuricase gene.</title>
        <authorList>
            <person name="Miller W.G."/>
            <person name="Chapman M.H."/>
            <person name="Yee E."/>
            <person name="Revez J."/>
            <person name="Bono J.L."/>
            <person name="Rossi M."/>
        </authorList>
    </citation>
    <scope>NUCLEOTIDE SEQUENCE [LARGE SCALE GENOMIC DNA]</scope>
    <source>
        <strain evidence="3 4">LMG 24591</strain>
    </source>
</reference>
<dbReference type="PANTHER" id="PTHR43377:SF1">
    <property type="entry name" value="BILIVERDIN REDUCTASE A"/>
    <property type="match status" value="1"/>
</dbReference>
<accession>A0A222MWH1</accession>
<feature type="domain" description="Gfo/Idh/MocA-like oxidoreductase N-terminal" evidence="1">
    <location>
        <begin position="1"/>
        <end position="112"/>
    </location>
</feature>
<sequence>MNIGIIGLGKMGQNHLKELSKNENFKIKALLDLKLNENLAYPFFDNIDDFLSTDLDCVIISSPTNTHLSLAKACFKKVKTLLIEKPLALNLKEMKELKEEALKNEVAVAVGFSERFNPAIIALKNELRDEKIISINIRRFSPYPFRITDVGILRDLSVHDLDLVLYFLGKRPLKSEIFKLAVKDEKKDDEAILSLAFDSSIATLHQSWNSNLALRQLDIISENAIYSADLLNFSLKKNGSLIPLSKSTPLEGEHTHLLSLIKNKNSSYLANIDNSIIIQELLEKQ</sequence>
<dbReference type="GO" id="GO:0000166">
    <property type="term" value="F:nucleotide binding"/>
    <property type="evidence" value="ECO:0007669"/>
    <property type="project" value="InterPro"/>
</dbReference>
<dbReference type="AlphaFoldDB" id="A0A222MWH1"/>
<protein>
    <submittedName>
        <fullName evidence="3">Oxidoreductase, Gfo/Idh/MocA family</fullName>
    </submittedName>
</protein>
<evidence type="ECO:0000313" key="4">
    <source>
        <dbReference type="Proteomes" id="UP000201169"/>
    </source>
</evidence>
<dbReference type="KEGG" id="cavi:CAV_0738"/>
<dbReference type="Gene3D" id="3.40.50.720">
    <property type="entry name" value="NAD(P)-binding Rossmann-like Domain"/>
    <property type="match status" value="1"/>
</dbReference>
<evidence type="ECO:0000313" key="3">
    <source>
        <dbReference type="EMBL" id="ASQ30404.1"/>
    </source>
</evidence>
<dbReference type="EMBL" id="CP022347">
    <property type="protein sequence ID" value="ASQ30404.1"/>
    <property type="molecule type" value="Genomic_DNA"/>
</dbReference>
<evidence type="ECO:0000259" key="2">
    <source>
        <dbReference type="Pfam" id="PF22725"/>
    </source>
</evidence>
<feature type="domain" description="GFO/IDH/MocA-like oxidoreductase" evidence="2">
    <location>
        <begin position="149"/>
        <end position="220"/>
    </location>
</feature>
<organism evidence="3 4">
    <name type="scientific">Campylobacter avium LMG 24591</name>
    <dbReference type="NCBI Taxonomy" id="522484"/>
    <lineage>
        <taxon>Bacteria</taxon>
        <taxon>Pseudomonadati</taxon>
        <taxon>Campylobacterota</taxon>
        <taxon>Epsilonproteobacteria</taxon>
        <taxon>Campylobacterales</taxon>
        <taxon>Campylobacteraceae</taxon>
        <taxon>Campylobacter</taxon>
    </lineage>
</organism>
<dbReference type="InterPro" id="IPR055170">
    <property type="entry name" value="GFO_IDH_MocA-like_dom"/>
</dbReference>
<keyword evidence="4" id="KW-1185">Reference proteome</keyword>
<dbReference type="InterPro" id="IPR036291">
    <property type="entry name" value="NAD(P)-bd_dom_sf"/>
</dbReference>
<name>A0A222MWH1_9BACT</name>
<dbReference type="PANTHER" id="PTHR43377">
    <property type="entry name" value="BILIVERDIN REDUCTASE A"/>
    <property type="match status" value="1"/>
</dbReference>
<dbReference type="InterPro" id="IPR051450">
    <property type="entry name" value="Gfo/Idh/MocA_Oxidoreductases"/>
</dbReference>
<proteinExistence type="predicted"/>
<dbReference type="RefSeq" id="WP_094325169.1">
    <property type="nucleotide sequence ID" value="NZ_CP022347.1"/>
</dbReference>
<evidence type="ECO:0000259" key="1">
    <source>
        <dbReference type="Pfam" id="PF01408"/>
    </source>
</evidence>
<dbReference type="InterPro" id="IPR000683">
    <property type="entry name" value="Gfo/Idh/MocA-like_OxRdtase_N"/>
</dbReference>
<dbReference type="Pfam" id="PF01408">
    <property type="entry name" value="GFO_IDH_MocA"/>
    <property type="match status" value="1"/>
</dbReference>
<dbReference type="Pfam" id="PF22725">
    <property type="entry name" value="GFO_IDH_MocA_C3"/>
    <property type="match status" value="1"/>
</dbReference>